<comment type="caution">
    <text evidence="1">The sequence shown here is derived from an EMBL/GenBank/DDBJ whole genome shotgun (WGS) entry which is preliminary data.</text>
</comment>
<dbReference type="EMBL" id="CM037619">
    <property type="protein sequence ID" value="KAH8008213.1"/>
    <property type="molecule type" value="Genomic_DNA"/>
</dbReference>
<name>A0ACB8FRY6_9SAUR</name>
<organism evidence="1 2">
    <name type="scientific">Sphaerodactylus townsendi</name>
    <dbReference type="NCBI Taxonomy" id="933632"/>
    <lineage>
        <taxon>Eukaryota</taxon>
        <taxon>Metazoa</taxon>
        <taxon>Chordata</taxon>
        <taxon>Craniata</taxon>
        <taxon>Vertebrata</taxon>
        <taxon>Euteleostomi</taxon>
        <taxon>Lepidosauria</taxon>
        <taxon>Squamata</taxon>
        <taxon>Bifurcata</taxon>
        <taxon>Gekkota</taxon>
        <taxon>Sphaerodactylidae</taxon>
        <taxon>Sphaerodactylus</taxon>
    </lineage>
</organism>
<keyword evidence="2" id="KW-1185">Reference proteome</keyword>
<protein>
    <submittedName>
        <fullName evidence="1">Uncharacterized protein</fullName>
    </submittedName>
</protein>
<evidence type="ECO:0000313" key="1">
    <source>
        <dbReference type="EMBL" id="KAH8008213.1"/>
    </source>
</evidence>
<gene>
    <name evidence="1" type="ORF">K3G42_028379</name>
</gene>
<sequence length="68" mass="7620">MVLRCRLGLCTSVLDNWWACFPNTYGKRDVNSDRNHSAFEVTSRSVLGAWGSSGACIGTDWTWISLCF</sequence>
<proteinExistence type="predicted"/>
<reference evidence="1" key="1">
    <citation type="submission" date="2021-08" db="EMBL/GenBank/DDBJ databases">
        <title>The first chromosome-level gecko genome reveals the dynamic sex chromosomes of Neotropical dwarf geckos (Sphaerodactylidae: Sphaerodactylus).</title>
        <authorList>
            <person name="Pinto B.J."/>
            <person name="Keating S.E."/>
            <person name="Gamble T."/>
        </authorList>
    </citation>
    <scope>NUCLEOTIDE SEQUENCE</scope>
    <source>
        <strain evidence="1">TG3544</strain>
    </source>
</reference>
<accession>A0ACB8FRY6</accession>
<evidence type="ECO:0000313" key="2">
    <source>
        <dbReference type="Proteomes" id="UP000827872"/>
    </source>
</evidence>
<dbReference type="Proteomes" id="UP000827872">
    <property type="component" value="Linkage Group LG06"/>
</dbReference>